<gene>
    <name evidence="1" type="ORF">AM571_CH01754</name>
</gene>
<reference evidence="1 2" key="1">
    <citation type="submission" date="2016-09" db="EMBL/GenBank/DDBJ databases">
        <title>The complete genome sequences of Rhizobium gallicum, symbiovars gallicum and phaseoli, symbionts associated to common bean (Phaseolus vulgaris).</title>
        <authorList>
            <person name="Bustos P."/>
            <person name="Santamaria R.I."/>
            <person name="Perez-Carrascal O.M."/>
            <person name="Juarez S."/>
            <person name="Lozano L."/>
            <person name="Martinez-Flores I."/>
            <person name="Martinez-Romero E."/>
            <person name="Cevallos M."/>
            <person name="Romero D."/>
            <person name="Davila G."/>
            <person name="Gonzalez V."/>
        </authorList>
    </citation>
    <scope>NUCLEOTIDE SEQUENCE [LARGE SCALE GENOMIC DNA]</scope>
    <source>
        <strain evidence="1 2">8C-3</strain>
    </source>
</reference>
<protein>
    <recommendedName>
        <fullName evidence="3">HK97 gp10 family phage protein</fullName>
    </recommendedName>
</protein>
<sequence>MADAFNFALDLRKFVDSIPEEMVKPVVQKLALHALRGVVMKSPVDTGRFRGNWNVAVNRIDYSVTAETDKSGGSVIAKGAALIASAGPDQAIYISNNVPYAAALETGHSKQAPAGVVALTFAELESMIL</sequence>
<evidence type="ECO:0000313" key="2">
    <source>
        <dbReference type="Proteomes" id="UP000185109"/>
    </source>
</evidence>
<dbReference type="RefSeq" id="WP_074061069.1">
    <property type="nucleotide sequence ID" value="NZ_CP017241.1"/>
</dbReference>
<accession>A0A1L5P373</accession>
<proteinExistence type="predicted"/>
<dbReference type="EMBL" id="CP017241">
    <property type="protein sequence ID" value="APO74575.1"/>
    <property type="molecule type" value="Genomic_DNA"/>
</dbReference>
<evidence type="ECO:0000313" key="1">
    <source>
        <dbReference type="EMBL" id="APO74575.1"/>
    </source>
</evidence>
<dbReference type="Proteomes" id="UP000185109">
    <property type="component" value="Chromosome"/>
</dbReference>
<organism evidence="1 2">
    <name type="scientific">Rhizobium etli 8C-3</name>
    <dbReference type="NCBI Taxonomy" id="538025"/>
    <lineage>
        <taxon>Bacteria</taxon>
        <taxon>Pseudomonadati</taxon>
        <taxon>Pseudomonadota</taxon>
        <taxon>Alphaproteobacteria</taxon>
        <taxon>Hyphomicrobiales</taxon>
        <taxon>Rhizobiaceae</taxon>
        <taxon>Rhizobium/Agrobacterium group</taxon>
        <taxon>Rhizobium</taxon>
    </lineage>
</organism>
<dbReference type="AlphaFoldDB" id="A0A1L5P373"/>
<evidence type="ECO:0008006" key="3">
    <source>
        <dbReference type="Google" id="ProtNLM"/>
    </source>
</evidence>
<name>A0A1L5P373_RHIET</name>